<dbReference type="OrthoDB" id="9787241at2"/>
<proteinExistence type="predicted"/>
<dbReference type="InterPro" id="IPR019267">
    <property type="entry name" value="CRISPR-assoc_Cas6_C"/>
</dbReference>
<dbReference type="EMBL" id="AYSV01000123">
    <property type="protein sequence ID" value="ETD67317.1"/>
    <property type="molecule type" value="Genomic_DNA"/>
</dbReference>
<keyword evidence="3" id="KW-1185">Reference proteome</keyword>
<comment type="caution">
    <text evidence="2">The sequence shown here is derived from an EMBL/GenBank/DDBJ whole genome shotgun (WGS) entry which is preliminary data.</text>
</comment>
<evidence type="ECO:0000313" key="3">
    <source>
        <dbReference type="Proteomes" id="UP000018766"/>
    </source>
</evidence>
<organism evidence="2 3">
    <name type="scientific">Pelistega indica</name>
    <dbReference type="NCBI Taxonomy" id="1414851"/>
    <lineage>
        <taxon>Bacteria</taxon>
        <taxon>Pseudomonadati</taxon>
        <taxon>Pseudomonadota</taxon>
        <taxon>Betaproteobacteria</taxon>
        <taxon>Burkholderiales</taxon>
        <taxon>Alcaligenaceae</taxon>
        <taxon>Pelistega</taxon>
    </lineage>
</organism>
<gene>
    <name evidence="2" type="ORF">V757_11510</name>
</gene>
<evidence type="ECO:0000259" key="1">
    <source>
        <dbReference type="Pfam" id="PF10040"/>
    </source>
</evidence>
<reference evidence="2 3" key="1">
    <citation type="submission" date="2013-11" db="EMBL/GenBank/DDBJ databases">
        <title>Genomic analysis of Pelistega sp. HM-7.</title>
        <authorList>
            <person name="Kumbhare S.V."/>
            <person name="Shetty S.A."/>
            <person name="Sharma O."/>
            <person name="Dhotre D.P."/>
        </authorList>
    </citation>
    <scope>NUCLEOTIDE SEQUENCE [LARGE SCALE GENOMIC DNA]</scope>
    <source>
        <strain evidence="2 3">HM-7</strain>
    </source>
</reference>
<protein>
    <recommendedName>
        <fullName evidence="1">CRISPR-associated protein Cas6 C-terminal domain-containing protein</fullName>
    </recommendedName>
</protein>
<name>V8FV64_9BURK</name>
<dbReference type="Pfam" id="PF10040">
    <property type="entry name" value="CRISPR_Cas6"/>
    <property type="match status" value="1"/>
</dbReference>
<evidence type="ECO:0000313" key="2">
    <source>
        <dbReference type="EMBL" id="ETD67317.1"/>
    </source>
</evidence>
<dbReference type="Proteomes" id="UP000018766">
    <property type="component" value="Unassembled WGS sequence"/>
</dbReference>
<feature type="domain" description="CRISPR-associated protein Cas6 C-terminal" evidence="1">
    <location>
        <begin position="187"/>
        <end position="308"/>
    </location>
</feature>
<sequence length="315" mass="36249">MNPLNLPLELPIARYRFDFRVTSPMLLPVYAGSTLRGVFGHALRRVACMTKMEDCHICPLQRTCPYTNIFQMSEKQELGHSQKHTPPNPYILEASEDQKRHYQPGEILTFHLVLVGAARGQLALITFALQQAMQKGVGAQQGTAVLDKVWVENNQQWELIYSPELQVLQNHINTITLPQAYSSHVLLTIKTPMRIQSQGSGLGVEKITARHLLIQVLRRVQTISSLYMQVNFELNQDTLQQIDNVQSECHLKWQDWKRYSNRQQREMILGGIIGEWELLNIPVEFSQLLYIGQWLHIGKQTVFGHGRYVLQEVKK</sequence>
<accession>V8FV64</accession>
<dbReference type="AlphaFoldDB" id="V8FV64"/>
<dbReference type="RefSeq" id="WP_023952939.1">
    <property type="nucleotide sequence ID" value="NZ_AYSV01000123.1"/>
</dbReference>